<sequence length="156" mass="18046">MDDADVDEWDDWAFTLLRSKHDRIIGRLQATSPDNNQKHKFWRYLDTVPDDVDYIDEWCNEQLEERGVLPSQEHQQAEQKATQSISALEELSVTTQNTSPPQVQQDRQEHSIPRSLINQEHHGSQGFLSIPAPTDFGDSITFCSPVEFKVSHERTR</sequence>
<dbReference type="EMBL" id="ML119787">
    <property type="protein sequence ID" value="RPA74534.1"/>
    <property type="molecule type" value="Genomic_DNA"/>
</dbReference>
<accession>A0A3N4HXY5</accession>
<feature type="region of interest" description="Disordered" evidence="1">
    <location>
        <begin position="68"/>
        <end position="130"/>
    </location>
</feature>
<gene>
    <name evidence="2" type="ORF">BJ508DRAFT_332950</name>
</gene>
<name>A0A3N4HXY5_ASCIM</name>
<evidence type="ECO:0000256" key="1">
    <source>
        <dbReference type="SAM" id="MobiDB-lite"/>
    </source>
</evidence>
<proteinExistence type="predicted"/>
<reference evidence="2 3" key="1">
    <citation type="journal article" date="2018" name="Nat. Ecol. Evol.">
        <title>Pezizomycetes genomes reveal the molecular basis of ectomycorrhizal truffle lifestyle.</title>
        <authorList>
            <person name="Murat C."/>
            <person name="Payen T."/>
            <person name="Noel B."/>
            <person name="Kuo A."/>
            <person name="Morin E."/>
            <person name="Chen J."/>
            <person name="Kohler A."/>
            <person name="Krizsan K."/>
            <person name="Balestrini R."/>
            <person name="Da Silva C."/>
            <person name="Montanini B."/>
            <person name="Hainaut M."/>
            <person name="Levati E."/>
            <person name="Barry K.W."/>
            <person name="Belfiori B."/>
            <person name="Cichocki N."/>
            <person name="Clum A."/>
            <person name="Dockter R.B."/>
            <person name="Fauchery L."/>
            <person name="Guy J."/>
            <person name="Iotti M."/>
            <person name="Le Tacon F."/>
            <person name="Lindquist E.A."/>
            <person name="Lipzen A."/>
            <person name="Malagnac F."/>
            <person name="Mello A."/>
            <person name="Molinier V."/>
            <person name="Miyauchi S."/>
            <person name="Poulain J."/>
            <person name="Riccioni C."/>
            <person name="Rubini A."/>
            <person name="Sitrit Y."/>
            <person name="Splivallo R."/>
            <person name="Traeger S."/>
            <person name="Wang M."/>
            <person name="Zifcakova L."/>
            <person name="Wipf D."/>
            <person name="Zambonelli A."/>
            <person name="Paolocci F."/>
            <person name="Nowrousian M."/>
            <person name="Ottonello S."/>
            <person name="Baldrian P."/>
            <person name="Spatafora J.W."/>
            <person name="Henrissat B."/>
            <person name="Nagy L.G."/>
            <person name="Aury J.M."/>
            <person name="Wincker P."/>
            <person name="Grigoriev I.V."/>
            <person name="Bonfante P."/>
            <person name="Martin F.M."/>
        </authorList>
    </citation>
    <scope>NUCLEOTIDE SEQUENCE [LARGE SCALE GENOMIC DNA]</scope>
    <source>
        <strain evidence="2 3">RN42</strain>
    </source>
</reference>
<organism evidence="2 3">
    <name type="scientific">Ascobolus immersus RN42</name>
    <dbReference type="NCBI Taxonomy" id="1160509"/>
    <lineage>
        <taxon>Eukaryota</taxon>
        <taxon>Fungi</taxon>
        <taxon>Dikarya</taxon>
        <taxon>Ascomycota</taxon>
        <taxon>Pezizomycotina</taxon>
        <taxon>Pezizomycetes</taxon>
        <taxon>Pezizales</taxon>
        <taxon>Ascobolaceae</taxon>
        <taxon>Ascobolus</taxon>
    </lineage>
</organism>
<feature type="compositionally biased region" description="Polar residues" evidence="1">
    <location>
        <begin position="72"/>
        <end position="105"/>
    </location>
</feature>
<dbReference type="Proteomes" id="UP000275078">
    <property type="component" value="Unassembled WGS sequence"/>
</dbReference>
<dbReference type="AlphaFoldDB" id="A0A3N4HXY5"/>
<protein>
    <submittedName>
        <fullName evidence="2">Uncharacterized protein</fullName>
    </submittedName>
</protein>
<keyword evidence="3" id="KW-1185">Reference proteome</keyword>
<evidence type="ECO:0000313" key="2">
    <source>
        <dbReference type="EMBL" id="RPA74534.1"/>
    </source>
</evidence>
<evidence type="ECO:0000313" key="3">
    <source>
        <dbReference type="Proteomes" id="UP000275078"/>
    </source>
</evidence>